<dbReference type="InterPro" id="IPR003593">
    <property type="entry name" value="AAA+_ATPase"/>
</dbReference>
<comment type="caution">
    <text evidence="2">The sequence shown here is derived from an EMBL/GenBank/DDBJ whole genome shotgun (WGS) entry which is preliminary data.</text>
</comment>
<evidence type="ECO:0000313" key="3">
    <source>
        <dbReference type="Proteomes" id="UP000535589"/>
    </source>
</evidence>
<evidence type="ECO:0000259" key="1">
    <source>
        <dbReference type="SMART" id="SM00382"/>
    </source>
</evidence>
<keyword evidence="3" id="KW-1185">Reference proteome</keyword>
<accession>A0A7X8TU73</accession>
<dbReference type="Gene3D" id="3.40.50.300">
    <property type="entry name" value="P-loop containing nucleotide triphosphate hydrolases"/>
    <property type="match status" value="1"/>
</dbReference>
<dbReference type="Proteomes" id="UP000535589">
    <property type="component" value="Unassembled WGS sequence"/>
</dbReference>
<dbReference type="PANTHER" id="PTHR35894">
    <property type="entry name" value="GENERAL SECRETION PATHWAY PROTEIN A-RELATED"/>
    <property type="match status" value="1"/>
</dbReference>
<dbReference type="Pfam" id="PF13401">
    <property type="entry name" value="AAA_22"/>
    <property type="match status" value="1"/>
</dbReference>
<dbReference type="GO" id="GO:0016887">
    <property type="term" value="F:ATP hydrolysis activity"/>
    <property type="evidence" value="ECO:0007669"/>
    <property type="project" value="InterPro"/>
</dbReference>
<dbReference type="PANTHER" id="PTHR35894:SF7">
    <property type="entry name" value="GENERAL SECRETION PATHWAY PROTEIN A-RELATED"/>
    <property type="match status" value="1"/>
</dbReference>
<dbReference type="InterPro" id="IPR052026">
    <property type="entry name" value="ExeA_AAA_ATPase_DNA-bind"/>
</dbReference>
<dbReference type="RefSeq" id="WP_168837692.1">
    <property type="nucleotide sequence ID" value="NZ_JABAIK010000024.1"/>
</dbReference>
<dbReference type="InterPro" id="IPR049945">
    <property type="entry name" value="AAA_22"/>
</dbReference>
<organism evidence="2 3">
    <name type="scientific">Vibrio agarilyticus</name>
    <dbReference type="NCBI Taxonomy" id="2726741"/>
    <lineage>
        <taxon>Bacteria</taxon>
        <taxon>Pseudomonadati</taxon>
        <taxon>Pseudomonadota</taxon>
        <taxon>Gammaproteobacteria</taxon>
        <taxon>Vibrionales</taxon>
        <taxon>Vibrionaceae</taxon>
        <taxon>Vibrio</taxon>
    </lineage>
</organism>
<dbReference type="InterPro" id="IPR027417">
    <property type="entry name" value="P-loop_NTPase"/>
</dbReference>
<dbReference type="SUPFAM" id="SSF52540">
    <property type="entry name" value="P-loop containing nucleoside triphosphate hydrolases"/>
    <property type="match status" value="1"/>
</dbReference>
<gene>
    <name evidence="2" type="ORF">HGP28_17195</name>
</gene>
<evidence type="ECO:0000313" key="2">
    <source>
        <dbReference type="EMBL" id="NLS14597.1"/>
    </source>
</evidence>
<dbReference type="AlphaFoldDB" id="A0A7X8TU73"/>
<proteinExistence type="predicted"/>
<sequence length="286" mass="32429">MYLAHFGFQLAPFSQTPNTELFLALPPHYEALQTVLGALAMGEGMIKLTGEVGTGKTMLCRMLIAQLEQPSNDLSDTTLVYLPNPVLTGAQLQRAVARELALNSDDDVSVVSDIQDELIRLRQQGRKTVLLVDEAQALSDEALETLRLLGNLETEQEKLLQMVLIGQPELDMRLQAHHLRQLRQRISFMATLRPLNRAETELYIEKRISQAGAVRPLLSLAQKRAIWRASQGIPRLINQLCHKALILAWHQGQGKISNYHLWTAMQETYDVAKPRFYTPRLWSWSR</sequence>
<name>A0A7X8TU73_9VIBR</name>
<protein>
    <submittedName>
        <fullName evidence="2">AAA family ATPase</fullName>
    </submittedName>
</protein>
<dbReference type="SMART" id="SM00382">
    <property type="entry name" value="AAA"/>
    <property type="match status" value="1"/>
</dbReference>
<reference evidence="2 3" key="1">
    <citation type="submission" date="2020-04" db="EMBL/GenBank/DDBJ databases">
        <title>Vibrio sp. SM6, a novel species isolated from seawater.</title>
        <authorList>
            <person name="Wang X."/>
        </authorList>
    </citation>
    <scope>NUCLEOTIDE SEQUENCE [LARGE SCALE GENOMIC DNA]</scope>
    <source>
        <strain evidence="2 3">SM6</strain>
    </source>
</reference>
<dbReference type="EMBL" id="JABAIK010000024">
    <property type="protein sequence ID" value="NLS14597.1"/>
    <property type="molecule type" value="Genomic_DNA"/>
</dbReference>
<feature type="domain" description="AAA+ ATPase" evidence="1">
    <location>
        <begin position="42"/>
        <end position="209"/>
    </location>
</feature>